<dbReference type="Pfam" id="PF00450">
    <property type="entry name" value="Peptidase_S10"/>
    <property type="match status" value="1"/>
</dbReference>
<dbReference type="Proteomes" id="UP001652660">
    <property type="component" value="Chromosome 1e"/>
</dbReference>
<dbReference type="InterPro" id="IPR029058">
    <property type="entry name" value="AB_hydrolase_fold"/>
</dbReference>
<dbReference type="GeneID" id="113705868"/>
<comment type="similarity">
    <text evidence="1">Belongs to the peptidase S10 family.</text>
</comment>
<dbReference type="SUPFAM" id="SSF53474">
    <property type="entry name" value="alpha/beta-Hydrolases"/>
    <property type="match status" value="1"/>
</dbReference>
<evidence type="ECO:0000256" key="1">
    <source>
        <dbReference type="ARBA" id="ARBA00009431"/>
    </source>
</evidence>
<evidence type="ECO:0000313" key="2">
    <source>
        <dbReference type="Proteomes" id="UP001652660"/>
    </source>
</evidence>
<dbReference type="GO" id="GO:0004185">
    <property type="term" value="F:serine-type carboxypeptidase activity"/>
    <property type="evidence" value="ECO:0007669"/>
    <property type="project" value="InterPro"/>
</dbReference>
<dbReference type="PANTHER" id="PTHR11802:SF29">
    <property type="entry name" value="SERINE CARBOXYPEPTIDASE-LIKE 19"/>
    <property type="match status" value="1"/>
</dbReference>
<dbReference type="OrthoDB" id="443318at2759"/>
<reference evidence="2" key="1">
    <citation type="journal article" date="2025" name="Foods">
        <title>Unveiling the Microbial Signatures of Arabica Coffee Cherries: Insights into Ripeness Specific Diversity, Functional Traits, and Implications for Quality and Safety.</title>
        <authorList>
            <consortium name="RefSeq"/>
            <person name="Tenea G.N."/>
            <person name="Cifuentes V."/>
            <person name="Reyes P."/>
            <person name="Cevallos-Vallejos M."/>
        </authorList>
    </citation>
    <scope>NUCLEOTIDE SEQUENCE [LARGE SCALE GENOMIC DNA]</scope>
</reference>
<name>A0A6P6U0J7_COFAR</name>
<dbReference type="GO" id="GO:0019748">
    <property type="term" value="P:secondary metabolic process"/>
    <property type="evidence" value="ECO:0007669"/>
    <property type="project" value="UniProtKB-ARBA"/>
</dbReference>
<protein>
    <submittedName>
        <fullName evidence="3">Serine carboxypeptidase-like 2 isoform X1</fullName>
    </submittedName>
</protein>
<sequence length="521" mass="58744">MGDIIPPMTLQRRCSYIEFAEELYPSVWSLKLLCLVPKTRDRPSSMEKLQVLLRHPIFCNLFLLLVYVQACSNLAMAGSIVKFLPGFEGPLPFELETGYIGVGESEDVQLFYAFIKSESNPQSDPLIIWLDGGPGCSSFIPLFFGIGPVILEPLSFDGTLPKLVLNPSTWTKVVSIIFLDSPVGTGFSYAKTAKASQSSDFQASDQAYEFIRKWLHDHPEYKSNPFYVSGISYGGIPVPILTQLISNGNEDGIEPRIDLKGYILGNPITKVSGILNYRVPFAYGMGLISDELYESLKVSCKGEYEIIDPSNAACSKNMQAYNELVRNIDDQQILIPVCPPLSREPNKLFTGGRSIIQMLYKKFEELDVRESTPVKCRMEWITLVDHWANNKSVQEALHVRRETIGQWVSCSDTLPYTENAGSVVPYHANLSTKGYRSLIYSGDHDLLAPHIETQAWIRSLHYPIIDDWRQWIHEGQVAGYTRTYANKMTFATVKGGGHVAYEFKPAECRIMLERWILHQPL</sequence>
<dbReference type="InterPro" id="IPR001563">
    <property type="entry name" value="Peptidase_S10"/>
</dbReference>
<keyword evidence="2" id="KW-1185">Reference proteome</keyword>
<dbReference type="AlphaFoldDB" id="A0A6P6U0J7"/>
<dbReference type="RefSeq" id="XP_027083577.2">
    <property type="nucleotide sequence ID" value="XM_027227776.2"/>
</dbReference>
<dbReference type="GO" id="GO:0016752">
    <property type="term" value="F:sinapoyltransferase activity"/>
    <property type="evidence" value="ECO:0007669"/>
    <property type="project" value="UniProtKB-ARBA"/>
</dbReference>
<accession>A0A6P6U0J7</accession>
<dbReference type="PANTHER" id="PTHR11802">
    <property type="entry name" value="SERINE PROTEASE FAMILY S10 SERINE CARBOXYPEPTIDASE"/>
    <property type="match status" value="1"/>
</dbReference>
<evidence type="ECO:0000313" key="3">
    <source>
        <dbReference type="RefSeq" id="XP_027083577.2"/>
    </source>
</evidence>
<dbReference type="Gene3D" id="3.40.50.1820">
    <property type="entry name" value="alpha/beta hydrolase"/>
    <property type="match status" value="1"/>
</dbReference>
<dbReference type="PRINTS" id="PR00724">
    <property type="entry name" value="CRBOXYPTASEC"/>
</dbReference>
<gene>
    <name evidence="3" type="primary">LOC113705868</name>
</gene>
<reference evidence="3" key="2">
    <citation type="submission" date="2025-08" db="UniProtKB">
        <authorList>
            <consortium name="RefSeq"/>
        </authorList>
    </citation>
    <scope>IDENTIFICATION</scope>
    <source>
        <tissue evidence="3">Leaves</tissue>
    </source>
</reference>
<dbReference type="GO" id="GO:0006508">
    <property type="term" value="P:proteolysis"/>
    <property type="evidence" value="ECO:0007669"/>
    <property type="project" value="InterPro"/>
</dbReference>
<proteinExistence type="inferred from homology"/>
<organism evidence="2 3">
    <name type="scientific">Coffea arabica</name>
    <name type="common">Arabian coffee</name>
    <dbReference type="NCBI Taxonomy" id="13443"/>
    <lineage>
        <taxon>Eukaryota</taxon>
        <taxon>Viridiplantae</taxon>
        <taxon>Streptophyta</taxon>
        <taxon>Embryophyta</taxon>
        <taxon>Tracheophyta</taxon>
        <taxon>Spermatophyta</taxon>
        <taxon>Magnoliopsida</taxon>
        <taxon>eudicotyledons</taxon>
        <taxon>Gunneridae</taxon>
        <taxon>Pentapetalae</taxon>
        <taxon>asterids</taxon>
        <taxon>lamiids</taxon>
        <taxon>Gentianales</taxon>
        <taxon>Rubiaceae</taxon>
        <taxon>Ixoroideae</taxon>
        <taxon>Gardenieae complex</taxon>
        <taxon>Bertiereae - Coffeeae clade</taxon>
        <taxon>Coffeeae</taxon>
        <taxon>Coffea</taxon>
    </lineage>
</organism>